<evidence type="ECO:0008006" key="3">
    <source>
        <dbReference type="Google" id="ProtNLM"/>
    </source>
</evidence>
<evidence type="ECO:0000313" key="2">
    <source>
        <dbReference type="Proteomes" id="UP001472677"/>
    </source>
</evidence>
<comment type="caution">
    <text evidence="1">The sequence shown here is derived from an EMBL/GenBank/DDBJ whole genome shotgun (WGS) entry which is preliminary data.</text>
</comment>
<protein>
    <recommendedName>
        <fullName evidence="3">DUF4283 domain-containing protein</fullName>
    </recommendedName>
</protein>
<accession>A0ABR2BV42</accession>
<sequence>MKVQNFYSGFLLRHVSNHTFFVLSSQSEKHRRFLSADGLRRGSEWQWGAVGLISSIKELLIYSGHDEFRGSNQFQESKLVVLQSLEWSVHVKVSGNPEISFEDDYFWNINTWVFHMPSLGAFNLEAMEARLSKPSLENDWMPTTASDFGNEKFQSFIPLTGHDIMASMKQAIGLSWVMEEDFVFQGSGDKVMGVKWSLYFENYSFVLSSTFGTPWSFQSDVCGRQPQSIPLADLTFIGYEI</sequence>
<dbReference type="EMBL" id="JBBPBM010000080">
    <property type="protein sequence ID" value="KAK8510893.1"/>
    <property type="molecule type" value="Genomic_DNA"/>
</dbReference>
<keyword evidence="2" id="KW-1185">Reference proteome</keyword>
<proteinExistence type="predicted"/>
<gene>
    <name evidence="1" type="ORF">V6N12_036807</name>
</gene>
<evidence type="ECO:0000313" key="1">
    <source>
        <dbReference type="EMBL" id="KAK8510893.1"/>
    </source>
</evidence>
<organism evidence="1 2">
    <name type="scientific">Hibiscus sabdariffa</name>
    <name type="common">roselle</name>
    <dbReference type="NCBI Taxonomy" id="183260"/>
    <lineage>
        <taxon>Eukaryota</taxon>
        <taxon>Viridiplantae</taxon>
        <taxon>Streptophyta</taxon>
        <taxon>Embryophyta</taxon>
        <taxon>Tracheophyta</taxon>
        <taxon>Spermatophyta</taxon>
        <taxon>Magnoliopsida</taxon>
        <taxon>eudicotyledons</taxon>
        <taxon>Gunneridae</taxon>
        <taxon>Pentapetalae</taxon>
        <taxon>rosids</taxon>
        <taxon>malvids</taxon>
        <taxon>Malvales</taxon>
        <taxon>Malvaceae</taxon>
        <taxon>Malvoideae</taxon>
        <taxon>Hibiscus</taxon>
    </lineage>
</organism>
<dbReference type="Proteomes" id="UP001472677">
    <property type="component" value="Unassembled WGS sequence"/>
</dbReference>
<name>A0ABR2BV42_9ROSI</name>
<reference evidence="1 2" key="1">
    <citation type="journal article" date="2024" name="G3 (Bethesda)">
        <title>Genome assembly of Hibiscus sabdariffa L. provides insights into metabolisms of medicinal natural products.</title>
        <authorList>
            <person name="Kim T."/>
        </authorList>
    </citation>
    <scope>NUCLEOTIDE SEQUENCE [LARGE SCALE GENOMIC DNA]</scope>
    <source>
        <strain evidence="1">TK-2024</strain>
        <tissue evidence="1">Old leaves</tissue>
    </source>
</reference>